<evidence type="ECO:0000256" key="1">
    <source>
        <dbReference type="SAM" id="Phobius"/>
    </source>
</evidence>
<dbReference type="EMBL" id="KV929614">
    <property type="protein sequence ID" value="PIO33290.1"/>
    <property type="molecule type" value="Genomic_DNA"/>
</dbReference>
<reference evidence="3" key="1">
    <citation type="journal article" date="2017" name="Nat. Commun.">
        <title>The North American bullfrog draft genome provides insight into hormonal regulation of long noncoding RNA.</title>
        <authorList>
            <person name="Hammond S.A."/>
            <person name="Warren R.L."/>
            <person name="Vandervalk B.P."/>
            <person name="Kucuk E."/>
            <person name="Khan H."/>
            <person name="Gibb E.A."/>
            <person name="Pandoh P."/>
            <person name="Kirk H."/>
            <person name="Zhao Y."/>
            <person name="Jones M."/>
            <person name="Mungall A.J."/>
            <person name="Coope R."/>
            <person name="Pleasance S."/>
            <person name="Moore R.A."/>
            <person name="Holt R.A."/>
            <person name="Round J.M."/>
            <person name="Ohora S."/>
            <person name="Walle B.V."/>
            <person name="Veldhoen N."/>
            <person name="Helbing C.C."/>
            <person name="Birol I."/>
        </authorList>
    </citation>
    <scope>NUCLEOTIDE SEQUENCE [LARGE SCALE GENOMIC DNA]</scope>
</reference>
<keyword evidence="1" id="KW-0472">Membrane</keyword>
<protein>
    <submittedName>
        <fullName evidence="2">Uncharacterized protein</fullName>
    </submittedName>
</protein>
<keyword evidence="1" id="KW-1133">Transmembrane helix</keyword>
<accession>A0A2G9RZH9</accession>
<organism evidence="2 3">
    <name type="scientific">Aquarana catesbeiana</name>
    <name type="common">American bullfrog</name>
    <name type="synonym">Rana catesbeiana</name>
    <dbReference type="NCBI Taxonomy" id="8400"/>
    <lineage>
        <taxon>Eukaryota</taxon>
        <taxon>Metazoa</taxon>
        <taxon>Chordata</taxon>
        <taxon>Craniata</taxon>
        <taxon>Vertebrata</taxon>
        <taxon>Euteleostomi</taxon>
        <taxon>Amphibia</taxon>
        <taxon>Batrachia</taxon>
        <taxon>Anura</taxon>
        <taxon>Neobatrachia</taxon>
        <taxon>Ranoidea</taxon>
        <taxon>Ranidae</taxon>
        <taxon>Aquarana</taxon>
    </lineage>
</organism>
<keyword evidence="3" id="KW-1185">Reference proteome</keyword>
<sequence>MAPLPANYSTVADILLISPAYLSSPVQRSSAFALVNITETLSCIPIKRLAWLTSLLAPDPACCFTTLFSGSLTFGLSDYLFRFLNFGYVLTTFVLFTFIIKQGVPQHSNLPRTPQIVRCSANLRTANVRVEHEFDSNSKLIPSHD</sequence>
<dbReference type="AlphaFoldDB" id="A0A2G9RZH9"/>
<feature type="transmembrane region" description="Helical" evidence="1">
    <location>
        <begin position="79"/>
        <end position="100"/>
    </location>
</feature>
<dbReference type="Proteomes" id="UP000228934">
    <property type="component" value="Unassembled WGS sequence"/>
</dbReference>
<evidence type="ECO:0000313" key="3">
    <source>
        <dbReference type="Proteomes" id="UP000228934"/>
    </source>
</evidence>
<keyword evidence="1" id="KW-0812">Transmembrane</keyword>
<evidence type="ECO:0000313" key="2">
    <source>
        <dbReference type="EMBL" id="PIO33290.1"/>
    </source>
</evidence>
<proteinExistence type="predicted"/>
<name>A0A2G9RZH9_AQUCT</name>
<gene>
    <name evidence="2" type="ORF">AB205_0097640</name>
</gene>